<dbReference type="InterPro" id="IPR016032">
    <property type="entry name" value="Sig_transdc_resp-reg_C-effctor"/>
</dbReference>
<evidence type="ECO:0000256" key="1">
    <source>
        <dbReference type="ARBA" id="ARBA00023015"/>
    </source>
</evidence>
<dbReference type="InterPro" id="IPR039420">
    <property type="entry name" value="WalR-like"/>
</dbReference>
<dbReference type="SUPFAM" id="SSF52172">
    <property type="entry name" value="CheY-like"/>
    <property type="match status" value="1"/>
</dbReference>
<evidence type="ECO:0000259" key="5">
    <source>
        <dbReference type="PROSITE" id="PS50043"/>
    </source>
</evidence>
<dbReference type="Proteomes" id="UP000024836">
    <property type="component" value="Unassembled WGS sequence"/>
</dbReference>
<accession>A0A058ZRT1</accession>
<dbReference type="PANTHER" id="PTHR43214">
    <property type="entry name" value="TWO-COMPONENT RESPONSE REGULATOR"/>
    <property type="match status" value="1"/>
</dbReference>
<name>A0A058ZRT1_9RHOB</name>
<keyword evidence="4" id="KW-0597">Phosphoprotein</keyword>
<dbReference type="InterPro" id="IPR036388">
    <property type="entry name" value="WH-like_DNA-bd_sf"/>
</dbReference>
<dbReference type="SMART" id="SM00421">
    <property type="entry name" value="HTH_LUXR"/>
    <property type="match status" value="1"/>
</dbReference>
<organism evidence="7 8">
    <name type="scientific">Actibacterium atlanticum</name>
    <dbReference type="NCBI Taxonomy" id="1461693"/>
    <lineage>
        <taxon>Bacteria</taxon>
        <taxon>Pseudomonadati</taxon>
        <taxon>Pseudomonadota</taxon>
        <taxon>Alphaproteobacteria</taxon>
        <taxon>Rhodobacterales</taxon>
        <taxon>Roseobacteraceae</taxon>
        <taxon>Actibacterium</taxon>
    </lineage>
</organism>
<dbReference type="OrthoDB" id="5292887at2"/>
<keyword evidence="3" id="KW-0804">Transcription</keyword>
<dbReference type="PATRIC" id="fig|1461693.3.peg.784"/>
<keyword evidence="8" id="KW-1185">Reference proteome</keyword>
<evidence type="ECO:0000256" key="2">
    <source>
        <dbReference type="ARBA" id="ARBA00023125"/>
    </source>
</evidence>
<dbReference type="CDD" id="cd06170">
    <property type="entry name" value="LuxR_C_like"/>
    <property type="match status" value="1"/>
</dbReference>
<dbReference type="PROSITE" id="PS50110">
    <property type="entry name" value="RESPONSE_REGULATORY"/>
    <property type="match status" value="1"/>
</dbReference>
<evidence type="ECO:0000256" key="4">
    <source>
        <dbReference type="PROSITE-ProRule" id="PRU00169"/>
    </source>
</evidence>
<dbReference type="Gene3D" id="3.40.50.2300">
    <property type="match status" value="1"/>
</dbReference>
<feature type="domain" description="HTH luxR-type" evidence="5">
    <location>
        <begin position="234"/>
        <end position="299"/>
    </location>
</feature>
<reference evidence="7 8" key="1">
    <citation type="submission" date="2013-04" db="EMBL/GenBank/DDBJ databases">
        <title>Shimia sp. 22II-S11-Z10 Genome Sequencing.</title>
        <authorList>
            <person name="Lai Q."/>
            <person name="Li G."/>
            <person name="Shao Z."/>
        </authorList>
    </citation>
    <scope>NUCLEOTIDE SEQUENCE [LARGE SCALE GENOMIC DNA]</scope>
    <source>
        <strain evidence="8">22II-S11-Z10</strain>
    </source>
</reference>
<dbReference type="SUPFAM" id="SSF46894">
    <property type="entry name" value="C-terminal effector domain of the bipartite response regulators"/>
    <property type="match status" value="1"/>
</dbReference>
<dbReference type="FunFam" id="1.10.10.10:FF:000153">
    <property type="entry name" value="LuxR family transcriptional regulator"/>
    <property type="match status" value="1"/>
</dbReference>
<protein>
    <submittedName>
        <fullName evidence="7">Response regulator receiver protein</fullName>
    </submittedName>
</protein>
<feature type="domain" description="Response regulatory" evidence="6">
    <location>
        <begin position="10"/>
        <end position="126"/>
    </location>
</feature>
<evidence type="ECO:0000259" key="6">
    <source>
        <dbReference type="PROSITE" id="PS50110"/>
    </source>
</evidence>
<comment type="caution">
    <text evidence="7">The sequence shown here is derived from an EMBL/GenBank/DDBJ whole genome shotgun (WGS) entry which is preliminary data.</text>
</comment>
<dbReference type="EMBL" id="AQQY01000001">
    <property type="protein sequence ID" value="KCV83857.1"/>
    <property type="molecule type" value="Genomic_DNA"/>
</dbReference>
<evidence type="ECO:0000313" key="7">
    <source>
        <dbReference type="EMBL" id="KCV83857.1"/>
    </source>
</evidence>
<feature type="modified residue" description="4-aspartylphosphate" evidence="4">
    <location>
        <position position="59"/>
    </location>
</feature>
<dbReference type="PRINTS" id="PR00038">
    <property type="entry name" value="HTHLUXR"/>
</dbReference>
<evidence type="ECO:0000313" key="8">
    <source>
        <dbReference type="Proteomes" id="UP000024836"/>
    </source>
</evidence>
<dbReference type="GO" id="GO:0006355">
    <property type="term" value="P:regulation of DNA-templated transcription"/>
    <property type="evidence" value="ECO:0007669"/>
    <property type="project" value="InterPro"/>
</dbReference>
<dbReference type="Pfam" id="PF00072">
    <property type="entry name" value="Response_reg"/>
    <property type="match status" value="1"/>
</dbReference>
<keyword evidence="2" id="KW-0238">DNA-binding</keyword>
<dbReference type="eggNOG" id="COG2197">
    <property type="taxonomic scope" value="Bacteria"/>
</dbReference>
<evidence type="ECO:0000256" key="3">
    <source>
        <dbReference type="ARBA" id="ARBA00023163"/>
    </source>
</evidence>
<dbReference type="RefSeq" id="WP_035248138.1">
    <property type="nucleotide sequence ID" value="NZ_AQQY01000001.1"/>
</dbReference>
<dbReference type="InterPro" id="IPR011006">
    <property type="entry name" value="CheY-like_superfamily"/>
</dbReference>
<dbReference type="PROSITE" id="PS50043">
    <property type="entry name" value="HTH_LUXR_2"/>
    <property type="match status" value="1"/>
</dbReference>
<dbReference type="STRING" id="1461693.ATO10_03815"/>
<sequence>MPLDPSTHNIALVVDDNPEALGFVSTALEEIGMTVLVARDGASAIELVKRVQPDVIMMDAIMPGMDGFETTRTLKAAPIATDAPIIFMTGLTDRENIVRGLQSGGVDYITKPVEIDEMIARVTVHMLNSKMVRSAREALDSSGRAVLALNEDGALVWASPKAMEALEQAGLTDMGGNGAMEPLIQWLSQAVTLPVSKVPAFERLGLRLTYIGRSSTKEILVRLSMPDHDSPQELLTQELNLTDREGEVLFWLSQGKTNRDIAEILTLSARTVNKHLEQIFQKLGVDNRTSAAVLADRIISLRR</sequence>
<dbReference type="InterPro" id="IPR001789">
    <property type="entry name" value="Sig_transdc_resp-reg_receiver"/>
</dbReference>
<dbReference type="AlphaFoldDB" id="A0A058ZRT1"/>
<dbReference type="InterPro" id="IPR000792">
    <property type="entry name" value="Tscrpt_reg_LuxR_C"/>
</dbReference>
<keyword evidence="1" id="KW-0805">Transcription regulation</keyword>
<dbReference type="SMART" id="SM00448">
    <property type="entry name" value="REC"/>
    <property type="match status" value="1"/>
</dbReference>
<dbReference type="Gene3D" id="1.10.10.10">
    <property type="entry name" value="Winged helix-like DNA-binding domain superfamily/Winged helix DNA-binding domain"/>
    <property type="match status" value="1"/>
</dbReference>
<proteinExistence type="predicted"/>
<dbReference type="Pfam" id="PF00196">
    <property type="entry name" value="GerE"/>
    <property type="match status" value="1"/>
</dbReference>
<dbReference type="GO" id="GO:0000160">
    <property type="term" value="P:phosphorelay signal transduction system"/>
    <property type="evidence" value="ECO:0007669"/>
    <property type="project" value="InterPro"/>
</dbReference>
<dbReference type="GO" id="GO:0003677">
    <property type="term" value="F:DNA binding"/>
    <property type="evidence" value="ECO:0007669"/>
    <property type="project" value="UniProtKB-KW"/>
</dbReference>
<gene>
    <name evidence="7" type="ORF">ATO10_03815</name>
</gene>